<dbReference type="EMBL" id="BA000026">
    <property type="protein sequence ID" value="BAC44360.1"/>
    <property type="molecule type" value="Genomic_DNA"/>
</dbReference>
<feature type="binding site" evidence="6">
    <location>
        <position position="16"/>
    </location>
    <ligand>
        <name>ATP</name>
        <dbReference type="ChEBI" id="CHEBI:30616"/>
    </ligand>
</feature>
<evidence type="ECO:0000256" key="1">
    <source>
        <dbReference type="ARBA" id="ARBA00008748"/>
    </source>
</evidence>
<dbReference type="EC" id="2.7.2.1" evidence="6"/>
<dbReference type="PROSITE" id="PS01075">
    <property type="entry name" value="ACETATE_KINASE_1"/>
    <property type="match status" value="1"/>
</dbReference>
<dbReference type="GO" id="GO:0005524">
    <property type="term" value="F:ATP binding"/>
    <property type="evidence" value="ECO:0007669"/>
    <property type="project" value="UniProtKB-KW"/>
</dbReference>
<evidence type="ECO:0000313" key="9">
    <source>
        <dbReference type="Proteomes" id="UP000002522"/>
    </source>
</evidence>
<evidence type="ECO:0000256" key="5">
    <source>
        <dbReference type="ARBA" id="ARBA00022840"/>
    </source>
</evidence>
<keyword evidence="2 6" id="KW-0808">Transferase</keyword>
<evidence type="ECO:0000256" key="6">
    <source>
        <dbReference type="HAMAP-Rule" id="MF_00020"/>
    </source>
</evidence>
<feature type="binding site" evidence="6">
    <location>
        <begin position="281"/>
        <end position="283"/>
    </location>
    <ligand>
        <name>ATP</name>
        <dbReference type="ChEBI" id="CHEBI:30616"/>
    </ligand>
</feature>
<comment type="cofactor">
    <cofactor evidence="6">
        <name>Mg(2+)</name>
        <dbReference type="ChEBI" id="CHEBI:18420"/>
    </cofactor>
    <cofactor evidence="6">
        <name>Mn(2+)</name>
        <dbReference type="ChEBI" id="CHEBI:29035"/>
    </cofactor>
    <text evidence="6">Mg(2+). Can also accept Mn(2+).</text>
</comment>
<keyword evidence="6" id="KW-0460">Magnesium</keyword>
<keyword evidence="6" id="KW-0963">Cytoplasm</keyword>
<dbReference type="HOGENOM" id="CLU_020352_0_2_14"/>
<dbReference type="PRINTS" id="PR00471">
    <property type="entry name" value="ACETATEKNASE"/>
</dbReference>
<dbReference type="InParanoid" id="Q8EVJ4"/>
<dbReference type="InterPro" id="IPR000890">
    <property type="entry name" value="Aliphatic_acid_kin_short-chain"/>
</dbReference>
<proteinExistence type="inferred from homology"/>
<dbReference type="NCBIfam" id="TIGR00016">
    <property type="entry name" value="ackA"/>
    <property type="match status" value="1"/>
</dbReference>
<dbReference type="PANTHER" id="PTHR21060:SF15">
    <property type="entry name" value="ACETATE KINASE-RELATED"/>
    <property type="match status" value="1"/>
</dbReference>
<evidence type="ECO:0000256" key="7">
    <source>
        <dbReference type="RuleBase" id="RU003835"/>
    </source>
</evidence>
<dbReference type="PIRSF" id="PIRSF000722">
    <property type="entry name" value="Acetate_prop_kin"/>
    <property type="match status" value="1"/>
</dbReference>
<dbReference type="HAMAP" id="MF_00020">
    <property type="entry name" value="Acetate_kinase"/>
    <property type="match status" value="1"/>
</dbReference>
<keyword evidence="5 6" id="KW-0067">ATP-binding</keyword>
<comment type="function">
    <text evidence="6">Catalyzes the formation of acetyl phosphate from acetate and ATP. Can also catalyze the reverse reaction.</text>
</comment>
<comment type="subcellular location">
    <subcellularLocation>
        <location evidence="6">Cytoplasm</location>
    </subcellularLocation>
</comment>
<dbReference type="RefSeq" id="WP_011077392.1">
    <property type="nucleotide sequence ID" value="NC_004432.1"/>
</dbReference>
<dbReference type="GO" id="GO:0008776">
    <property type="term" value="F:acetate kinase activity"/>
    <property type="evidence" value="ECO:0007669"/>
    <property type="project" value="UniProtKB-UniRule"/>
</dbReference>
<organism evidence="8 9">
    <name type="scientific">Malacoplasma penetrans (strain HF-2)</name>
    <name type="common">Mycoplasma penetrans</name>
    <dbReference type="NCBI Taxonomy" id="272633"/>
    <lineage>
        <taxon>Bacteria</taxon>
        <taxon>Bacillati</taxon>
        <taxon>Mycoplasmatota</taxon>
        <taxon>Mycoplasmoidales</taxon>
        <taxon>Mycoplasmoidaceae</taxon>
        <taxon>Malacoplasma</taxon>
    </lineage>
</organism>
<comment type="catalytic activity">
    <reaction evidence="6">
        <text>acetate + ATP = acetyl phosphate + ADP</text>
        <dbReference type="Rhea" id="RHEA:11352"/>
        <dbReference type="ChEBI" id="CHEBI:22191"/>
        <dbReference type="ChEBI" id="CHEBI:30089"/>
        <dbReference type="ChEBI" id="CHEBI:30616"/>
        <dbReference type="ChEBI" id="CHEBI:456216"/>
        <dbReference type="EC" id="2.7.2.1"/>
    </reaction>
</comment>
<feature type="binding site" evidence="6">
    <location>
        <begin position="207"/>
        <end position="211"/>
    </location>
    <ligand>
        <name>ATP</name>
        <dbReference type="ChEBI" id="CHEBI:30616"/>
    </ligand>
</feature>
<evidence type="ECO:0000256" key="3">
    <source>
        <dbReference type="ARBA" id="ARBA00022741"/>
    </source>
</evidence>
<evidence type="ECO:0000313" key="8">
    <source>
        <dbReference type="EMBL" id="BAC44360.1"/>
    </source>
</evidence>
<dbReference type="GO" id="GO:0006083">
    <property type="term" value="P:acetate metabolic process"/>
    <property type="evidence" value="ECO:0007669"/>
    <property type="project" value="TreeGrafter"/>
</dbReference>
<dbReference type="SUPFAM" id="SSF53067">
    <property type="entry name" value="Actin-like ATPase domain"/>
    <property type="match status" value="2"/>
</dbReference>
<feature type="site" description="Transition state stabilizer" evidence="6">
    <location>
        <position position="180"/>
    </location>
</feature>
<sequence>MSKSILVINAGSSSLKFKLYDWNMAELVSGICERIGIDGFFKIEYKSNHETKKYEGNADFQNHDLAIDYLFNKLVELKIVDNLEDIVGVGHRIVQGGSLSESSLVDDKILKIIEDCITLAPLHNKPEADVLKIVMNKIPNTKNVAVFDTSFHTSIPKINSYYAIPKEWIENYGIKKYGFHGTSYRYITEKMHDILNINRPLNLIICHLGNGASVCCVKEDKSFDTTMGLTPLCGLIMGTRSGDIDPSVFDLVAKETGMSAAEIFNKLNKESGLKSICGSSDFRDIESNTQPGNDYEFATEIFVQRIVNYIAMYKNMLEDKVDGIVFTGGIGENVWNVRKQICQKIKGLDLNPSINETRVGEWARISQPLSRHKVFVVRTNEELKIAQDTQKIVSNN</sequence>
<name>Q8EVJ4_MALP2</name>
<feature type="binding site" evidence="6">
    <location>
        <position position="9"/>
    </location>
    <ligand>
        <name>Mg(2+)</name>
        <dbReference type="ChEBI" id="CHEBI:18420"/>
    </ligand>
</feature>
<dbReference type="AlphaFoldDB" id="Q8EVJ4"/>
<dbReference type="GO" id="GO:0000287">
    <property type="term" value="F:magnesium ion binding"/>
    <property type="evidence" value="ECO:0007669"/>
    <property type="project" value="UniProtKB-UniRule"/>
</dbReference>
<evidence type="ECO:0000256" key="2">
    <source>
        <dbReference type="ARBA" id="ARBA00022679"/>
    </source>
</evidence>
<dbReference type="GO" id="GO:0006085">
    <property type="term" value="P:acetyl-CoA biosynthetic process"/>
    <property type="evidence" value="ECO:0007669"/>
    <property type="project" value="UniProtKB-UniRule"/>
</dbReference>
<dbReference type="PANTHER" id="PTHR21060">
    <property type="entry name" value="ACETATE KINASE"/>
    <property type="match status" value="1"/>
</dbReference>
<dbReference type="GO" id="GO:0005737">
    <property type="term" value="C:cytoplasm"/>
    <property type="evidence" value="ECO:0007669"/>
    <property type="project" value="UniProtKB-SubCell"/>
</dbReference>
<dbReference type="Gene3D" id="3.30.420.40">
    <property type="match status" value="2"/>
</dbReference>
<feature type="active site" description="Proton donor/acceptor" evidence="6">
    <location>
        <position position="148"/>
    </location>
</feature>
<accession>Q8EVJ4</accession>
<comment type="subunit">
    <text evidence="6">Homodimer.</text>
</comment>
<evidence type="ECO:0000256" key="4">
    <source>
        <dbReference type="ARBA" id="ARBA00022777"/>
    </source>
</evidence>
<keyword evidence="4 6" id="KW-0418">Kinase</keyword>
<keyword evidence="6" id="KW-0479">Metal-binding</keyword>
<reference evidence="8 9" key="1">
    <citation type="journal article" date="2002" name="Nucleic Acids Res.">
        <title>The complete genomic sequence of Mycoplasma penetrans, an intracellular bacterial pathogen in humans.</title>
        <authorList>
            <person name="Sasaki Y."/>
            <person name="Ishikawa J."/>
            <person name="Yamashita A."/>
            <person name="Oshima K."/>
            <person name="Kenri T."/>
            <person name="Furuya K."/>
            <person name="Yoshino C."/>
            <person name="Horino A."/>
            <person name="Shiba T."/>
            <person name="Sasaki T."/>
            <person name="Hattori M."/>
        </authorList>
    </citation>
    <scope>NUCLEOTIDE SEQUENCE [LARGE SCALE GENOMIC DNA]</scope>
    <source>
        <strain evidence="8 9">HF-2</strain>
    </source>
</reference>
<protein>
    <recommendedName>
        <fullName evidence="6">Acetate kinase</fullName>
        <ecNumber evidence="6">2.7.2.1</ecNumber>
    </recommendedName>
    <alternativeName>
        <fullName evidence="6">Acetokinase</fullName>
    </alternativeName>
</protein>
<dbReference type="Pfam" id="PF00871">
    <property type="entry name" value="Acetate_kinase"/>
    <property type="match status" value="1"/>
</dbReference>
<dbReference type="InterPro" id="IPR004372">
    <property type="entry name" value="Ac/propionate_kinase"/>
</dbReference>
<dbReference type="KEGG" id="mpe:MYPE5700"/>
<dbReference type="InterPro" id="IPR043129">
    <property type="entry name" value="ATPase_NBD"/>
</dbReference>
<feature type="site" description="Transition state stabilizer" evidence="6">
    <location>
        <position position="240"/>
    </location>
</feature>
<dbReference type="FunCoup" id="Q8EVJ4">
    <property type="interactions" value="182"/>
</dbReference>
<dbReference type="STRING" id="272633.gene:10731687"/>
<feature type="binding site" evidence="6">
    <location>
        <position position="92"/>
    </location>
    <ligand>
        <name>substrate</name>
    </ligand>
</feature>
<comment type="pathway">
    <text evidence="6">Metabolic intermediate biosynthesis; acetyl-CoA biosynthesis; acetyl-CoA from acetate: step 1/2.</text>
</comment>
<dbReference type="InterPro" id="IPR023865">
    <property type="entry name" value="Aliphatic_acid_kinase_CS"/>
</dbReference>
<keyword evidence="3 6" id="KW-0547">Nucleotide-binding</keyword>
<gene>
    <name evidence="6" type="primary">ackA</name>
    <name evidence="8" type="ordered locus">MYPE5700</name>
</gene>
<dbReference type="eggNOG" id="COG0282">
    <property type="taxonomic scope" value="Bacteria"/>
</dbReference>
<dbReference type="UniPathway" id="UPA00340">
    <property type="reaction ID" value="UER00458"/>
</dbReference>
<feature type="binding site" evidence="6">
    <location>
        <begin position="329"/>
        <end position="333"/>
    </location>
    <ligand>
        <name>ATP</name>
        <dbReference type="ChEBI" id="CHEBI:30616"/>
    </ligand>
</feature>
<feature type="binding site" evidence="6">
    <location>
        <position position="381"/>
    </location>
    <ligand>
        <name>Mg(2+)</name>
        <dbReference type="ChEBI" id="CHEBI:18420"/>
    </ligand>
</feature>
<keyword evidence="9" id="KW-1185">Reference proteome</keyword>
<dbReference type="Proteomes" id="UP000002522">
    <property type="component" value="Chromosome"/>
</dbReference>
<comment type="similarity">
    <text evidence="1 6 7">Belongs to the acetokinase family.</text>
</comment>